<feature type="transmembrane region" description="Helical" evidence="9">
    <location>
        <begin position="81"/>
        <end position="103"/>
    </location>
</feature>
<dbReference type="InterPro" id="IPR003594">
    <property type="entry name" value="HATPase_dom"/>
</dbReference>
<feature type="domain" description="Histidine kinase/HSP90-like ATPase" evidence="10">
    <location>
        <begin position="582"/>
        <end position="673"/>
    </location>
</feature>
<comment type="caution">
    <text evidence="11">The sequence shown here is derived from an EMBL/GenBank/DDBJ whole genome shotgun (WGS) entry which is preliminary data.</text>
</comment>
<dbReference type="InterPro" id="IPR011712">
    <property type="entry name" value="Sig_transdc_His_kin_sub3_dim/P"/>
</dbReference>
<dbReference type="SUPFAM" id="SSF55874">
    <property type="entry name" value="ATPase domain of HSP90 chaperone/DNA topoisomerase II/histidine kinase"/>
    <property type="match status" value="1"/>
</dbReference>
<dbReference type="RefSeq" id="WP_311345491.1">
    <property type="nucleotide sequence ID" value="NZ_JAVREI010000007.1"/>
</dbReference>
<evidence type="ECO:0000256" key="6">
    <source>
        <dbReference type="ARBA" id="ARBA00022777"/>
    </source>
</evidence>
<keyword evidence="12" id="KW-1185">Reference proteome</keyword>
<feature type="transmembrane region" description="Helical" evidence="9">
    <location>
        <begin position="151"/>
        <end position="169"/>
    </location>
</feature>
<feature type="transmembrane region" description="Helical" evidence="9">
    <location>
        <begin position="228"/>
        <end position="246"/>
    </location>
</feature>
<gene>
    <name evidence="11" type="ORF">RM425_12270</name>
</gene>
<dbReference type="PANTHER" id="PTHR24421">
    <property type="entry name" value="NITRATE/NITRITE SENSOR PROTEIN NARX-RELATED"/>
    <property type="match status" value="1"/>
</dbReference>
<keyword evidence="7" id="KW-0067">ATP-binding</keyword>
<accession>A0ABU2K916</accession>
<keyword evidence="9" id="KW-0812">Transmembrane</keyword>
<evidence type="ECO:0000256" key="1">
    <source>
        <dbReference type="ARBA" id="ARBA00000085"/>
    </source>
</evidence>
<sequence>MVEPVFEERATQKGRAATTAARLSAAAATGYLVVGLGARLATPAADRVDLLASPEPVVGPAMAIVGATLLGRVPGHRVLQLMTLIGCFACVYAGSVGLAVHGFTSGDDPALVFRIAAWLTLWTWVPSFVTFATLLPLVFPDGRLPSRRWRPVAITAVVVIGTMSVLTAFTDVQPEGDQPANPVAIAVPDAFLDGAQTLLDPLVPALALLGLVSLVLRFRRADPQGRRQIAWVGYALALAVLAAFVAPAPINVVVTLAVPLAIGVAVVRYRLFGIDVVVNRTLVGTALLACSALVYVAVVGWLGGLAGSRDSLVGFVGAVAVAAVFHPLYVRIQRAVDRLLHGSRGDPYRVLGRVIEALRIAGSARQALTRACTAIAAELKLPAVSLRIDRPDAAPVVESVGEEELAVHAFPLRWHDGVVGTLRVGHRAGTDGLDPLDESLLADVAAQLAAVGFALRLATDLERSRDRLVTAREEERRRIRRDLHDGLGPQLAAAVMALDVADRALGQEPGRAVPLVATARDQLQVAVADVRRIVHGLRPPALDDLGLLGALQAGGPGLLAGSNGAPDIRIEGSGNLAGLPAAVEVAAFRITQESLTNAVRHAGAGHIAVHLAGDPDAVRIAVVDDGRGCSEKAVAGLGLQSMCDRAAELGGACRVSAEPGGGTRVAAVLPRGGHP</sequence>
<evidence type="ECO:0000256" key="4">
    <source>
        <dbReference type="ARBA" id="ARBA00022679"/>
    </source>
</evidence>
<evidence type="ECO:0000256" key="3">
    <source>
        <dbReference type="ARBA" id="ARBA00022553"/>
    </source>
</evidence>
<reference evidence="12" key="1">
    <citation type="submission" date="2023-07" db="EMBL/GenBank/DDBJ databases">
        <title>30 novel species of actinomycetes from the DSMZ collection.</title>
        <authorList>
            <person name="Nouioui I."/>
        </authorList>
    </citation>
    <scope>NUCLEOTIDE SEQUENCE [LARGE SCALE GENOMIC DNA]</scope>
    <source>
        <strain evidence="12">DSM 46792</strain>
    </source>
</reference>
<keyword evidence="3" id="KW-0597">Phosphoprotein</keyword>
<evidence type="ECO:0000256" key="5">
    <source>
        <dbReference type="ARBA" id="ARBA00022741"/>
    </source>
</evidence>
<feature type="transmembrane region" description="Helical" evidence="9">
    <location>
        <begin position="283"/>
        <end position="306"/>
    </location>
</feature>
<dbReference type="Proteomes" id="UP001183222">
    <property type="component" value="Unassembled WGS sequence"/>
</dbReference>
<evidence type="ECO:0000256" key="2">
    <source>
        <dbReference type="ARBA" id="ARBA00012438"/>
    </source>
</evidence>
<dbReference type="SMART" id="SM00387">
    <property type="entry name" value="HATPase_c"/>
    <property type="match status" value="1"/>
</dbReference>
<dbReference type="CDD" id="cd16917">
    <property type="entry name" value="HATPase_UhpB-NarQ-NarX-like"/>
    <property type="match status" value="1"/>
</dbReference>
<keyword evidence="4" id="KW-0808">Transferase</keyword>
<evidence type="ECO:0000256" key="8">
    <source>
        <dbReference type="ARBA" id="ARBA00023012"/>
    </source>
</evidence>
<evidence type="ECO:0000313" key="11">
    <source>
        <dbReference type="EMBL" id="MDT0276677.1"/>
    </source>
</evidence>
<keyword evidence="9" id="KW-0472">Membrane</keyword>
<feature type="transmembrane region" description="Helical" evidence="9">
    <location>
        <begin position="115"/>
        <end position="139"/>
    </location>
</feature>
<dbReference type="Gene3D" id="3.30.565.10">
    <property type="entry name" value="Histidine kinase-like ATPase, C-terminal domain"/>
    <property type="match status" value="1"/>
</dbReference>
<dbReference type="Gene3D" id="1.20.5.1930">
    <property type="match status" value="1"/>
</dbReference>
<keyword evidence="5" id="KW-0547">Nucleotide-binding</keyword>
<dbReference type="GO" id="GO:0016301">
    <property type="term" value="F:kinase activity"/>
    <property type="evidence" value="ECO:0007669"/>
    <property type="project" value="UniProtKB-KW"/>
</dbReference>
<evidence type="ECO:0000259" key="10">
    <source>
        <dbReference type="SMART" id="SM00387"/>
    </source>
</evidence>
<keyword evidence="8" id="KW-0902">Two-component regulatory system</keyword>
<dbReference type="InterPro" id="IPR050482">
    <property type="entry name" value="Sensor_HK_TwoCompSys"/>
</dbReference>
<name>A0ABU2K916_9ACTN</name>
<dbReference type="EMBL" id="JAVREI010000007">
    <property type="protein sequence ID" value="MDT0276677.1"/>
    <property type="molecule type" value="Genomic_DNA"/>
</dbReference>
<comment type="catalytic activity">
    <reaction evidence="1">
        <text>ATP + protein L-histidine = ADP + protein N-phospho-L-histidine.</text>
        <dbReference type="EC" id="2.7.13.3"/>
    </reaction>
</comment>
<dbReference type="EC" id="2.7.13.3" evidence="2"/>
<feature type="transmembrane region" description="Helical" evidence="9">
    <location>
        <begin position="198"/>
        <end position="216"/>
    </location>
</feature>
<dbReference type="SUPFAM" id="SSF55781">
    <property type="entry name" value="GAF domain-like"/>
    <property type="match status" value="1"/>
</dbReference>
<evidence type="ECO:0000256" key="7">
    <source>
        <dbReference type="ARBA" id="ARBA00022840"/>
    </source>
</evidence>
<evidence type="ECO:0000313" key="12">
    <source>
        <dbReference type="Proteomes" id="UP001183222"/>
    </source>
</evidence>
<organism evidence="11 12">
    <name type="scientific">Blastococcus goldschmidtiae</name>
    <dbReference type="NCBI Taxonomy" id="3075546"/>
    <lineage>
        <taxon>Bacteria</taxon>
        <taxon>Bacillati</taxon>
        <taxon>Actinomycetota</taxon>
        <taxon>Actinomycetes</taxon>
        <taxon>Geodermatophilales</taxon>
        <taxon>Geodermatophilaceae</taxon>
        <taxon>Blastococcus</taxon>
    </lineage>
</organism>
<feature type="transmembrane region" description="Helical" evidence="9">
    <location>
        <begin position="252"/>
        <end position="271"/>
    </location>
</feature>
<dbReference type="Pfam" id="PF02518">
    <property type="entry name" value="HATPase_c"/>
    <property type="match status" value="1"/>
</dbReference>
<dbReference type="PANTHER" id="PTHR24421:SF10">
    <property type="entry name" value="NITRATE_NITRITE SENSOR PROTEIN NARQ"/>
    <property type="match status" value="1"/>
</dbReference>
<protein>
    <recommendedName>
        <fullName evidence="2">histidine kinase</fullName>
        <ecNumber evidence="2">2.7.13.3</ecNumber>
    </recommendedName>
</protein>
<proteinExistence type="predicted"/>
<keyword evidence="6 11" id="KW-0418">Kinase</keyword>
<feature type="transmembrane region" description="Helical" evidence="9">
    <location>
        <begin position="312"/>
        <end position="330"/>
    </location>
</feature>
<dbReference type="Pfam" id="PF07730">
    <property type="entry name" value="HisKA_3"/>
    <property type="match status" value="1"/>
</dbReference>
<dbReference type="InterPro" id="IPR036890">
    <property type="entry name" value="HATPase_C_sf"/>
</dbReference>
<keyword evidence="9" id="KW-1133">Transmembrane helix</keyword>
<evidence type="ECO:0000256" key="9">
    <source>
        <dbReference type="SAM" id="Phobius"/>
    </source>
</evidence>